<evidence type="ECO:0008006" key="3">
    <source>
        <dbReference type="Google" id="ProtNLM"/>
    </source>
</evidence>
<dbReference type="AlphaFoldDB" id="A0A5C8V1F3"/>
<comment type="caution">
    <text evidence="1">The sequence shown here is derived from an EMBL/GenBank/DDBJ whole genome shotgun (WGS) entry which is preliminary data.</text>
</comment>
<dbReference type="RefSeq" id="WP_147743713.1">
    <property type="nucleotide sequence ID" value="NZ_VRUR01000002.1"/>
</dbReference>
<organism evidence="1 2">
    <name type="scientific">Flagellimonas hymeniacidonis</name>
    <dbReference type="NCBI Taxonomy" id="2603628"/>
    <lineage>
        <taxon>Bacteria</taxon>
        <taxon>Pseudomonadati</taxon>
        <taxon>Bacteroidota</taxon>
        <taxon>Flavobacteriia</taxon>
        <taxon>Flavobacteriales</taxon>
        <taxon>Flavobacteriaceae</taxon>
        <taxon>Flagellimonas</taxon>
    </lineage>
</organism>
<evidence type="ECO:0000313" key="1">
    <source>
        <dbReference type="EMBL" id="TXN34979.1"/>
    </source>
</evidence>
<accession>A0A5C8V1F3</accession>
<dbReference type="EMBL" id="VRUR01000002">
    <property type="protein sequence ID" value="TXN34979.1"/>
    <property type="molecule type" value="Genomic_DNA"/>
</dbReference>
<dbReference type="Proteomes" id="UP000321456">
    <property type="component" value="Unassembled WGS sequence"/>
</dbReference>
<sequence>MRFSTVILITLLVHLQIHAQDEFFHEIELRHEVYDGEKWALDITGNWKNLYEEEAGWRRWGANATLNRKFGEWSIIGGFAGFFTFNSEIDNFFELRPHIAVRFNLPLLDRLSVAQRLRTEWRSFLYTQGETENESYQRLRYRIGTLYTLAESEEEGTAWRVWGNIEWFFLRDPALGERFPSSREYALRFIREFRNGNELGLGYKLENFFDNPNQEGNTGHIIILEFRF</sequence>
<evidence type="ECO:0000313" key="2">
    <source>
        <dbReference type="Proteomes" id="UP000321456"/>
    </source>
</evidence>
<proteinExistence type="predicted"/>
<keyword evidence="2" id="KW-1185">Reference proteome</keyword>
<protein>
    <recommendedName>
        <fullName evidence="3">DUF2490 domain-containing protein</fullName>
    </recommendedName>
</protein>
<name>A0A5C8V1F3_9FLAO</name>
<reference evidence="1 2" key="1">
    <citation type="submission" date="2019-08" db="EMBL/GenBank/DDBJ databases">
        <title>Professor.</title>
        <authorList>
            <person name="Park J.S."/>
        </authorList>
    </citation>
    <scope>NUCLEOTIDE SEQUENCE [LARGE SCALE GENOMIC DNA]</scope>
    <source>
        <strain evidence="1 2">176CP5-101</strain>
    </source>
</reference>
<gene>
    <name evidence="1" type="ORF">FVB32_10300</name>
</gene>